<comment type="caution">
    <text evidence="1">The sequence shown here is derived from an EMBL/GenBank/DDBJ whole genome shotgun (WGS) entry which is preliminary data.</text>
</comment>
<dbReference type="AlphaFoldDB" id="A0A7X0HVZ7"/>
<name>A0A7X0HVZ7_9BACI</name>
<evidence type="ECO:0000313" key="2">
    <source>
        <dbReference type="Proteomes" id="UP000531594"/>
    </source>
</evidence>
<dbReference type="Proteomes" id="UP000531594">
    <property type="component" value="Unassembled WGS sequence"/>
</dbReference>
<protein>
    <submittedName>
        <fullName evidence="1">Putative nucleotidyltransferase</fullName>
    </submittedName>
</protein>
<dbReference type="EMBL" id="JACHGK010000029">
    <property type="protein sequence ID" value="MBB6447781.1"/>
    <property type="molecule type" value="Genomic_DNA"/>
</dbReference>
<reference evidence="1 2" key="1">
    <citation type="submission" date="2020-08" db="EMBL/GenBank/DDBJ databases">
        <title>Genomic Encyclopedia of Type Strains, Phase IV (KMG-IV): sequencing the most valuable type-strain genomes for metagenomic binning, comparative biology and taxonomic classification.</title>
        <authorList>
            <person name="Goeker M."/>
        </authorList>
    </citation>
    <scope>NUCLEOTIDE SEQUENCE [LARGE SCALE GENOMIC DNA]</scope>
    <source>
        <strain evidence="1 2">DSM 5391</strain>
    </source>
</reference>
<organism evidence="1 2">
    <name type="scientific">Bacillus benzoevorans</name>
    <dbReference type="NCBI Taxonomy" id="1456"/>
    <lineage>
        <taxon>Bacteria</taxon>
        <taxon>Bacillati</taxon>
        <taxon>Bacillota</taxon>
        <taxon>Bacilli</taxon>
        <taxon>Bacillales</taxon>
        <taxon>Bacillaceae</taxon>
        <taxon>Bacillus</taxon>
    </lineage>
</organism>
<keyword evidence="2" id="KW-1185">Reference proteome</keyword>
<keyword evidence="1" id="KW-0808">Transferase</keyword>
<evidence type="ECO:0000313" key="1">
    <source>
        <dbReference type="EMBL" id="MBB6447781.1"/>
    </source>
</evidence>
<accession>A0A7X0HVZ7</accession>
<gene>
    <name evidence="1" type="ORF">HNR53_004491</name>
</gene>
<dbReference type="GO" id="GO:0016740">
    <property type="term" value="F:transferase activity"/>
    <property type="evidence" value="ECO:0007669"/>
    <property type="project" value="UniProtKB-KW"/>
</dbReference>
<sequence>MIRFKQEIEDILDIKVDVVTENALHWSLKEDVLNGAIQL</sequence>
<proteinExistence type="predicted"/>